<proteinExistence type="predicted"/>
<name>A0ABN8Z5S9_RANTA</name>
<protein>
    <submittedName>
        <fullName evidence="2">Uncharacterized protein</fullName>
    </submittedName>
</protein>
<keyword evidence="3" id="KW-1185">Reference proteome</keyword>
<evidence type="ECO:0000313" key="2">
    <source>
        <dbReference type="EMBL" id="CAI9167973.1"/>
    </source>
</evidence>
<reference evidence="2" key="1">
    <citation type="submission" date="2023-04" db="EMBL/GenBank/DDBJ databases">
        <authorList>
            <consortium name="ELIXIR-Norway"/>
        </authorList>
    </citation>
    <scope>NUCLEOTIDE SEQUENCE [LARGE SCALE GENOMIC DNA]</scope>
</reference>
<dbReference type="Proteomes" id="UP001176941">
    <property type="component" value="Chromosome 27"/>
</dbReference>
<sequence>MVGSPRCARLLAGLQDLQAHMHTRGLLRVSGGANGKNGQEVSLAGVVPASPTPRDAWAAPGRGGPSGWKGAGGGRNLDRGVWMELIKHVTLLHVPRLPREW</sequence>
<gene>
    <name evidence="2" type="ORF">MRATA1EN1_LOCUS16935</name>
</gene>
<dbReference type="EMBL" id="OX459963">
    <property type="protein sequence ID" value="CAI9167973.1"/>
    <property type="molecule type" value="Genomic_DNA"/>
</dbReference>
<accession>A0ABN8Z5S9</accession>
<evidence type="ECO:0000313" key="3">
    <source>
        <dbReference type="Proteomes" id="UP001176941"/>
    </source>
</evidence>
<organism evidence="2 3">
    <name type="scientific">Rangifer tarandus platyrhynchus</name>
    <name type="common">Svalbard reindeer</name>
    <dbReference type="NCBI Taxonomy" id="3082113"/>
    <lineage>
        <taxon>Eukaryota</taxon>
        <taxon>Metazoa</taxon>
        <taxon>Chordata</taxon>
        <taxon>Craniata</taxon>
        <taxon>Vertebrata</taxon>
        <taxon>Euteleostomi</taxon>
        <taxon>Mammalia</taxon>
        <taxon>Eutheria</taxon>
        <taxon>Laurasiatheria</taxon>
        <taxon>Artiodactyla</taxon>
        <taxon>Ruminantia</taxon>
        <taxon>Pecora</taxon>
        <taxon>Cervidae</taxon>
        <taxon>Odocoileinae</taxon>
        <taxon>Rangifer</taxon>
    </lineage>
</organism>
<feature type="region of interest" description="Disordered" evidence="1">
    <location>
        <begin position="46"/>
        <end position="73"/>
    </location>
</feature>
<feature type="compositionally biased region" description="Gly residues" evidence="1">
    <location>
        <begin position="61"/>
        <end position="73"/>
    </location>
</feature>
<evidence type="ECO:0000256" key="1">
    <source>
        <dbReference type="SAM" id="MobiDB-lite"/>
    </source>
</evidence>